<name>A0A2M8DRD2_9BACT</name>
<evidence type="ECO:0000313" key="7">
    <source>
        <dbReference type="Proteomes" id="UP000230136"/>
    </source>
</evidence>
<dbReference type="InterPro" id="IPR000962">
    <property type="entry name" value="Znf_DskA_TraR"/>
</dbReference>
<comment type="caution">
    <text evidence="6">The sequence shown here is derived from an EMBL/GenBank/DDBJ whole genome shotgun (WGS) entry which is preliminary data.</text>
</comment>
<organism evidence="6 7">
    <name type="scientific">Candidatus Komeilibacteria bacterium CG_4_9_14_0_8_um_filter_36_9</name>
    <dbReference type="NCBI Taxonomy" id="1974473"/>
    <lineage>
        <taxon>Bacteria</taxon>
        <taxon>Candidatus Komeiliibacteriota</taxon>
    </lineage>
</organism>
<evidence type="ECO:0000256" key="2">
    <source>
        <dbReference type="ARBA" id="ARBA00022771"/>
    </source>
</evidence>
<evidence type="ECO:0000256" key="3">
    <source>
        <dbReference type="ARBA" id="ARBA00022833"/>
    </source>
</evidence>
<feature type="domain" description="Zinc finger DksA/TraR C4-type" evidence="5">
    <location>
        <begin position="91"/>
        <end position="123"/>
    </location>
</feature>
<dbReference type="PROSITE" id="PS01102">
    <property type="entry name" value="ZF_DKSA_1"/>
    <property type="match status" value="1"/>
</dbReference>
<dbReference type="PANTHER" id="PTHR33823">
    <property type="entry name" value="RNA POLYMERASE-BINDING TRANSCRIPTION FACTOR DKSA-RELATED"/>
    <property type="match status" value="1"/>
</dbReference>
<dbReference type="GO" id="GO:0008270">
    <property type="term" value="F:zinc ion binding"/>
    <property type="evidence" value="ECO:0007669"/>
    <property type="project" value="UniProtKB-KW"/>
</dbReference>
<dbReference type="SUPFAM" id="SSF57716">
    <property type="entry name" value="Glucocorticoid receptor-like (DNA-binding domain)"/>
    <property type="match status" value="1"/>
</dbReference>
<dbReference type="Pfam" id="PF01258">
    <property type="entry name" value="zf-dskA_traR"/>
    <property type="match status" value="1"/>
</dbReference>
<dbReference type="InterPro" id="IPR020458">
    <property type="entry name" value="Znf_DskA_TraR_CS"/>
</dbReference>
<dbReference type="PROSITE" id="PS51128">
    <property type="entry name" value="ZF_DKSA_2"/>
    <property type="match status" value="1"/>
</dbReference>
<accession>A0A2M8DRD2</accession>
<dbReference type="EMBL" id="PFSY01000091">
    <property type="protein sequence ID" value="PJC01945.1"/>
    <property type="molecule type" value="Genomic_DNA"/>
</dbReference>
<feature type="zinc finger region" description="dksA C4-type" evidence="4">
    <location>
        <begin position="96"/>
        <end position="120"/>
    </location>
</feature>
<evidence type="ECO:0000259" key="5">
    <source>
        <dbReference type="Pfam" id="PF01258"/>
    </source>
</evidence>
<dbReference type="Proteomes" id="UP000230136">
    <property type="component" value="Unassembled WGS sequence"/>
</dbReference>
<proteinExistence type="predicted"/>
<dbReference type="Gene3D" id="1.20.120.910">
    <property type="entry name" value="DksA, coiled-coil domain"/>
    <property type="match status" value="1"/>
</dbReference>
<evidence type="ECO:0000313" key="6">
    <source>
        <dbReference type="EMBL" id="PJC01945.1"/>
    </source>
</evidence>
<sequence>MKTKFMLNKEFIEARKVDLEKKQTELKEQLSSIVTKDRQSTEFDADFPDFGDKEDDNAAEVAVYQGNISMEEDIKFSLERIKKALEIIQQGKYGICDRCGEPIAEQRLIVFPQATACMNCKRRKL</sequence>
<dbReference type="PANTHER" id="PTHR33823:SF4">
    <property type="entry name" value="GENERAL STRESS PROTEIN 16O"/>
    <property type="match status" value="1"/>
</dbReference>
<protein>
    <recommendedName>
        <fullName evidence="5">Zinc finger DksA/TraR C4-type domain-containing protein</fullName>
    </recommendedName>
</protein>
<keyword evidence="1" id="KW-0479">Metal-binding</keyword>
<gene>
    <name evidence="6" type="ORF">CO073_02055</name>
</gene>
<evidence type="ECO:0000256" key="4">
    <source>
        <dbReference type="PROSITE-ProRule" id="PRU00510"/>
    </source>
</evidence>
<keyword evidence="3" id="KW-0862">Zinc</keyword>
<keyword evidence="2" id="KW-0863">Zinc-finger</keyword>
<dbReference type="AlphaFoldDB" id="A0A2M8DRD2"/>
<reference evidence="7" key="1">
    <citation type="submission" date="2017-09" db="EMBL/GenBank/DDBJ databases">
        <title>Depth-based differentiation of microbial function through sediment-hosted aquifers and enrichment of novel symbionts in the deep terrestrial subsurface.</title>
        <authorList>
            <person name="Probst A.J."/>
            <person name="Ladd B."/>
            <person name="Jarett J.K."/>
            <person name="Geller-Mcgrath D.E."/>
            <person name="Sieber C.M.K."/>
            <person name="Emerson J.B."/>
            <person name="Anantharaman K."/>
            <person name="Thomas B.C."/>
            <person name="Malmstrom R."/>
            <person name="Stieglmeier M."/>
            <person name="Klingl A."/>
            <person name="Woyke T."/>
            <person name="Ryan C.M."/>
            <person name="Banfield J.F."/>
        </authorList>
    </citation>
    <scope>NUCLEOTIDE SEQUENCE [LARGE SCALE GENOMIC DNA]</scope>
</reference>
<evidence type="ECO:0000256" key="1">
    <source>
        <dbReference type="ARBA" id="ARBA00022723"/>
    </source>
</evidence>